<evidence type="ECO:0000259" key="14">
    <source>
        <dbReference type="PROSITE" id="PS51731"/>
    </source>
</evidence>
<evidence type="ECO:0000256" key="11">
    <source>
        <dbReference type="ARBA" id="ARBA00023315"/>
    </source>
</evidence>
<keyword evidence="16" id="KW-1185">Reference proteome</keyword>
<dbReference type="Gene3D" id="3.40.630.30">
    <property type="match status" value="1"/>
</dbReference>
<dbReference type="Pfam" id="PF04768">
    <property type="entry name" value="NAT"/>
    <property type="match status" value="1"/>
</dbReference>
<evidence type="ECO:0000256" key="5">
    <source>
        <dbReference type="ARBA" id="ARBA00012697"/>
    </source>
</evidence>
<evidence type="ECO:0000256" key="9">
    <source>
        <dbReference type="ARBA" id="ARBA00022946"/>
    </source>
</evidence>
<evidence type="ECO:0000256" key="13">
    <source>
        <dbReference type="PIRNR" id="PIRNR007892"/>
    </source>
</evidence>
<accession>A0A1E4SY07</accession>
<comment type="catalytic activity">
    <reaction evidence="12 13">
        <text>L-glutamate + acetyl-CoA = N-acetyl-L-glutamate + CoA + H(+)</text>
        <dbReference type="Rhea" id="RHEA:24292"/>
        <dbReference type="ChEBI" id="CHEBI:15378"/>
        <dbReference type="ChEBI" id="CHEBI:29985"/>
        <dbReference type="ChEBI" id="CHEBI:44337"/>
        <dbReference type="ChEBI" id="CHEBI:57287"/>
        <dbReference type="ChEBI" id="CHEBI:57288"/>
        <dbReference type="EC" id="2.3.1.1"/>
    </reaction>
</comment>
<evidence type="ECO:0000256" key="4">
    <source>
        <dbReference type="ARBA" id="ARBA00008694"/>
    </source>
</evidence>
<dbReference type="PANTHER" id="PTHR23342">
    <property type="entry name" value="N-ACETYLGLUTAMATE SYNTHASE"/>
    <property type="match status" value="1"/>
</dbReference>
<evidence type="ECO:0000256" key="12">
    <source>
        <dbReference type="ARBA" id="ARBA00048372"/>
    </source>
</evidence>
<comment type="subcellular location">
    <subcellularLocation>
        <location evidence="2 13">Mitochondrion</location>
    </subcellularLocation>
</comment>
<sequence length="624" mass="71054">MLVLLSRQSSAISHVLLKPLKRTITNERQLEHFKSHLLKHKKLSADKKDLILTILHSTATKREVRNYLSKYPLLKENDIYKNKSELIQSVEKSSKPHPGSTKNIEKFSNKKYERLIDGLLTKYSDKDQINLDFNSNASSSLDPHFSTSNEIQLSDTLRVAFIKITNLNKLTVSITKGIGLTLYKMVQLGVSPVIILDLDYTQHESQTADTKLMMINTIMQYSNTLIQLLETETPLQLRSIRGLFEFDSVTNKYSYSLPELISIPLLQGMIPIIYPIAVNSRTNEEFIMDTADVLKSSAENLTLLNDDYRAKNDSDDLLTIEKIIFIDSNGGIPSLERYQSSHIYINLLQEYDDITSELYIGHLAPALRDAHLKNLKEMNDLLELVPNATGIITTPKIATLKHHIRTTNPIIYNILTDRPTISSSLPVNLKKTPLLNTTIIKRGIPIRIYTSEEFGVDGIDLVKLEERGIVNMAKLKHLIEDSFQKELDLKHYLSRVNGNVAALIIAGEYEGGAIITWEYLNDRKVAYLDKFAVLKKLQGVPGLADIIFKSLLVGFPKELLWRSRVSNPVNKWYFDRSLGNFIVSGANGDERKWRLFWSGEKKRDYNDFKVYDEICKAIIPSLKG</sequence>
<evidence type="ECO:0000256" key="7">
    <source>
        <dbReference type="ARBA" id="ARBA00022605"/>
    </source>
</evidence>
<feature type="domain" description="N-acetyltransferase" evidence="14">
    <location>
        <begin position="459"/>
        <end position="621"/>
    </location>
</feature>
<keyword evidence="9" id="KW-0809">Transit peptide</keyword>
<evidence type="ECO:0000256" key="2">
    <source>
        <dbReference type="ARBA" id="ARBA00004173"/>
    </source>
</evidence>
<keyword evidence="11 13" id="KW-0012">Acyltransferase</keyword>
<evidence type="ECO:0000313" key="15">
    <source>
        <dbReference type="EMBL" id="ODV84371.1"/>
    </source>
</evidence>
<dbReference type="PANTHER" id="PTHR23342:SF4">
    <property type="entry name" value="AMINO-ACID ACETYLTRANSFERASE, MITOCHONDRIAL"/>
    <property type="match status" value="1"/>
</dbReference>
<comment type="similarity">
    <text evidence="4 13">Belongs to the acetyltransferase family.</text>
</comment>
<evidence type="ECO:0000256" key="6">
    <source>
        <dbReference type="ARBA" id="ARBA00018802"/>
    </source>
</evidence>
<dbReference type="InterPro" id="IPR006855">
    <property type="entry name" value="Vertebrate-like_GNAT_dom"/>
</dbReference>
<dbReference type="GO" id="GO:0004042">
    <property type="term" value="F:L-glutamate N-acetyltransferase activity"/>
    <property type="evidence" value="ECO:0007669"/>
    <property type="project" value="InterPro"/>
</dbReference>
<reference evidence="16" key="1">
    <citation type="submission" date="2016-04" db="EMBL/GenBank/DDBJ databases">
        <title>Comparative genomics of biotechnologically important yeasts.</title>
        <authorList>
            <consortium name="DOE Joint Genome Institute"/>
            <person name="Riley R."/>
            <person name="Haridas S."/>
            <person name="Wolfe K.H."/>
            <person name="Lopes M.R."/>
            <person name="Hittinger C.T."/>
            <person name="Goker M."/>
            <person name="Salamov A."/>
            <person name="Wisecaver J."/>
            <person name="Long T.M."/>
            <person name="Aerts A.L."/>
            <person name="Barry K."/>
            <person name="Choi C."/>
            <person name="Clum A."/>
            <person name="Coughlan A.Y."/>
            <person name="Deshpande S."/>
            <person name="Douglass A.P."/>
            <person name="Hanson S.J."/>
            <person name="Klenk H.-P."/>
            <person name="Labutti K."/>
            <person name="Lapidus A."/>
            <person name="Lindquist E."/>
            <person name="Lipzen A."/>
            <person name="Meier-Kolthoff J.P."/>
            <person name="Ohm R.A."/>
            <person name="Otillar R.P."/>
            <person name="Pangilinan J."/>
            <person name="Peng Y."/>
            <person name="Rokas A."/>
            <person name="Rosa C.A."/>
            <person name="Scheuner C."/>
            <person name="Sibirny A.A."/>
            <person name="Slot J.C."/>
            <person name="Stielow J.B."/>
            <person name="Sun H."/>
            <person name="Kurtzman C.P."/>
            <person name="Blackwell M."/>
            <person name="Grigoriev I.V."/>
            <person name="Jeffries T.W."/>
        </authorList>
    </citation>
    <scope>NUCLEOTIDE SEQUENCE [LARGE SCALE GENOMIC DNA]</scope>
    <source>
        <strain evidence="16">NRRL YB-2248</strain>
    </source>
</reference>
<dbReference type="Proteomes" id="UP000094801">
    <property type="component" value="Unassembled WGS sequence"/>
</dbReference>
<dbReference type="GO" id="GO:0006526">
    <property type="term" value="P:L-arginine biosynthetic process"/>
    <property type="evidence" value="ECO:0007669"/>
    <property type="project" value="UniProtKB-UniPathway"/>
</dbReference>
<protein>
    <recommendedName>
        <fullName evidence="6 13">Amino-acid acetyltransferase, mitochondrial</fullName>
        <ecNumber evidence="5 13">2.3.1.1</ecNumber>
    </recommendedName>
    <alternativeName>
        <fullName evidence="13">Glutamate N-acetyltransferase</fullName>
    </alternativeName>
    <alternativeName>
        <fullName evidence="13">N-acetylglutamate synthase</fullName>
    </alternativeName>
</protein>
<dbReference type="PROSITE" id="PS51731">
    <property type="entry name" value="GNAT_NAGS"/>
    <property type="match status" value="1"/>
</dbReference>
<dbReference type="InterPro" id="IPR011190">
    <property type="entry name" value="GlcNAc_Synth_fun"/>
</dbReference>
<dbReference type="EMBL" id="KV453857">
    <property type="protein sequence ID" value="ODV84371.1"/>
    <property type="molecule type" value="Genomic_DNA"/>
</dbReference>
<evidence type="ECO:0000256" key="3">
    <source>
        <dbReference type="ARBA" id="ARBA00004925"/>
    </source>
</evidence>
<evidence type="ECO:0000256" key="10">
    <source>
        <dbReference type="ARBA" id="ARBA00023128"/>
    </source>
</evidence>
<proteinExistence type="inferred from homology"/>
<keyword evidence="7 13" id="KW-0028">Amino-acid biosynthesis</keyword>
<dbReference type="UniPathway" id="UPA00068">
    <property type="reaction ID" value="UER00106"/>
</dbReference>
<comment type="function">
    <text evidence="1 13">N-acetylglutamate synthase involved in arginine biosynthesis.</text>
</comment>
<name>A0A1E4SY07_9ASCO</name>
<organism evidence="15 16">
    <name type="scientific">[Candida] arabinofermentans NRRL YB-2248</name>
    <dbReference type="NCBI Taxonomy" id="983967"/>
    <lineage>
        <taxon>Eukaryota</taxon>
        <taxon>Fungi</taxon>
        <taxon>Dikarya</taxon>
        <taxon>Ascomycota</taxon>
        <taxon>Saccharomycotina</taxon>
        <taxon>Pichiomycetes</taxon>
        <taxon>Pichiales</taxon>
        <taxon>Pichiaceae</taxon>
        <taxon>Ogataea</taxon>
        <taxon>Ogataea/Candida clade</taxon>
    </lineage>
</organism>
<keyword evidence="8 13" id="KW-0808">Transferase</keyword>
<dbReference type="EC" id="2.3.1.1" evidence="5 13"/>
<dbReference type="OrthoDB" id="5585968at2759"/>
<evidence type="ECO:0000256" key="8">
    <source>
        <dbReference type="ARBA" id="ARBA00022679"/>
    </source>
</evidence>
<evidence type="ECO:0000256" key="1">
    <source>
        <dbReference type="ARBA" id="ARBA00002294"/>
    </source>
</evidence>
<dbReference type="GO" id="GO:0005759">
    <property type="term" value="C:mitochondrial matrix"/>
    <property type="evidence" value="ECO:0007669"/>
    <property type="project" value="TreeGrafter"/>
</dbReference>
<comment type="pathway">
    <text evidence="3 13">Amino-acid biosynthesis; L-arginine biosynthesis; N(2)-acetyl-L-ornithine from L-glutamate: step 1/4.</text>
</comment>
<dbReference type="AlphaFoldDB" id="A0A1E4SY07"/>
<evidence type="ECO:0000313" key="16">
    <source>
        <dbReference type="Proteomes" id="UP000094801"/>
    </source>
</evidence>
<dbReference type="STRING" id="983967.A0A1E4SY07"/>
<gene>
    <name evidence="15" type="ORF">CANARDRAFT_8725</name>
</gene>
<keyword evidence="10 13" id="KW-0496">Mitochondrion</keyword>
<dbReference type="GO" id="GO:0006592">
    <property type="term" value="P:ornithine biosynthetic process"/>
    <property type="evidence" value="ECO:0007669"/>
    <property type="project" value="TreeGrafter"/>
</dbReference>
<dbReference type="PIRSF" id="PIRSF007892">
    <property type="entry name" value="NAGS_fungal"/>
    <property type="match status" value="1"/>
</dbReference>